<accession>A0ABS5VX96</accession>
<dbReference type="InterPro" id="IPR010384">
    <property type="entry name" value="MtfA_fam"/>
</dbReference>
<dbReference type="EMBL" id="JAHESD010000079">
    <property type="protein sequence ID" value="MBT1706045.1"/>
    <property type="molecule type" value="Genomic_DNA"/>
</dbReference>
<organism evidence="1 2">
    <name type="scientific">Chryseosolibacter indicus</name>
    <dbReference type="NCBI Taxonomy" id="2782351"/>
    <lineage>
        <taxon>Bacteria</taxon>
        <taxon>Pseudomonadati</taxon>
        <taxon>Bacteroidota</taxon>
        <taxon>Cytophagia</taxon>
        <taxon>Cytophagales</taxon>
        <taxon>Chryseotaleaceae</taxon>
        <taxon>Chryseosolibacter</taxon>
    </lineage>
</organism>
<name>A0ABS5VX96_9BACT</name>
<dbReference type="Proteomes" id="UP000772618">
    <property type="component" value="Unassembled WGS sequence"/>
</dbReference>
<dbReference type="Gene3D" id="3.40.390.10">
    <property type="entry name" value="Collagenase (Catalytic Domain)"/>
    <property type="match status" value="1"/>
</dbReference>
<evidence type="ECO:0000313" key="1">
    <source>
        <dbReference type="EMBL" id="MBT1706045.1"/>
    </source>
</evidence>
<keyword evidence="2" id="KW-1185">Reference proteome</keyword>
<dbReference type="PANTHER" id="PTHR30164">
    <property type="entry name" value="MTFA PEPTIDASE"/>
    <property type="match status" value="1"/>
</dbReference>
<dbReference type="InterPro" id="IPR042252">
    <property type="entry name" value="MtfA_N"/>
</dbReference>
<dbReference type="Gene3D" id="1.10.472.150">
    <property type="entry name" value="Glucose-regulated metallo-peptidase M90, N-terminal domain"/>
    <property type="match status" value="1"/>
</dbReference>
<dbReference type="CDD" id="cd20170">
    <property type="entry name" value="Peptidase_M90-like"/>
    <property type="match status" value="1"/>
</dbReference>
<gene>
    <name evidence="1" type="ORF">KK060_22330</name>
</gene>
<reference evidence="1 2" key="1">
    <citation type="submission" date="2021-05" db="EMBL/GenBank/DDBJ databases">
        <title>A Polyphasic approach of four new species of the genus Ohtaekwangia: Ohtaekwangia histidinii sp. nov., Ohtaekwangia cretensis sp. nov., Ohtaekwangia indiensis sp. nov., Ohtaekwangia reichenbachii sp. nov. from diverse environment.</title>
        <authorList>
            <person name="Octaviana S."/>
        </authorList>
    </citation>
    <scope>NUCLEOTIDE SEQUENCE [LARGE SCALE GENOMIC DNA]</scope>
    <source>
        <strain evidence="1 2">PWU20</strain>
    </source>
</reference>
<comment type="caution">
    <text evidence="1">The sequence shown here is derived from an EMBL/GenBank/DDBJ whole genome shotgun (WGS) entry which is preliminary data.</text>
</comment>
<proteinExistence type="predicted"/>
<dbReference type="SUPFAM" id="SSF55486">
    <property type="entry name" value="Metalloproteases ('zincins'), catalytic domain"/>
    <property type="match status" value="1"/>
</dbReference>
<dbReference type="PANTHER" id="PTHR30164:SF2">
    <property type="entry name" value="PROTEIN MTFA"/>
    <property type="match status" value="1"/>
</dbReference>
<protein>
    <submittedName>
        <fullName evidence="1">Zinc-dependent peptidase</fullName>
    </submittedName>
</protein>
<dbReference type="RefSeq" id="WP_254156774.1">
    <property type="nucleotide sequence ID" value="NZ_JAHESD010000079.1"/>
</dbReference>
<evidence type="ECO:0000313" key="2">
    <source>
        <dbReference type="Proteomes" id="UP000772618"/>
    </source>
</evidence>
<dbReference type="InterPro" id="IPR024079">
    <property type="entry name" value="MetalloPept_cat_dom_sf"/>
</dbReference>
<dbReference type="Pfam" id="PF06167">
    <property type="entry name" value="Peptidase_M90"/>
    <property type="match status" value="1"/>
</dbReference>
<sequence length="266" mass="31266">MFSYGVVLAIVLILIFQHRKRIRRGYGYATRATAPLKTYVLPVPQQYRDILQKYFRYYRNLSDKNKARFELKVTNFIYGKRFIPRNVSHVPVEAKVLIAASAVQLTFGLPHVYLRHFNKILVYPNNYYSSITKQYHKGEVNPKYGIIVLSWQAFVDGYINQTDSTNVGLHEMAHALRLENIVRYENSRYLNENALEQFDAWAKRICASTEPNTFFRPYACVNVHEFFAVAVENFFERPARFSEELPELYSIMVKLLNQNPLEMKQL</sequence>